<proteinExistence type="predicted"/>
<dbReference type="EMBL" id="NHYE01003846">
    <property type="protein sequence ID" value="PPQ87503.1"/>
    <property type="molecule type" value="Genomic_DNA"/>
</dbReference>
<organism evidence="1 2">
    <name type="scientific">Gymnopilus dilepis</name>
    <dbReference type="NCBI Taxonomy" id="231916"/>
    <lineage>
        <taxon>Eukaryota</taxon>
        <taxon>Fungi</taxon>
        <taxon>Dikarya</taxon>
        <taxon>Basidiomycota</taxon>
        <taxon>Agaricomycotina</taxon>
        <taxon>Agaricomycetes</taxon>
        <taxon>Agaricomycetidae</taxon>
        <taxon>Agaricales</taxon>
        <taxon>Agaricineae</taxon>
        <taxon>Hymenogastraceae</taxon>
        <taxon>Gymnopilus</taxon>
    </lineage>
</organism>
<name>A0A409X9L4_9AGAR</name>
<gene>
    <name evidence="1" type="ORF">CVT26_003253</name>
</gene>
<dbReference type="InParanoid" id="A0A409X9L4"/>
<evidence type="ECO:0000313" key="2">
    <source>
        <dbReference type="Proteomes" id="UP000284706"/>
    </source>
</evidence>
<accession>A0A409X9L4</accession>
<dbReference type="AlphaFoldDB" id="A0A409X9L4"/>
<comment type="caution">
    <text evidence="1">The sequence shown here is derived from an EMBL/GenBank/DDBJ whole genome shotgun (WGS) entry which is preliminary data.</text>
</comment>
<evidence type="ECO:0000313" key="1">
    <source>
        <dbReference type="EMBL" id="PPQ87503.1"/>
    </source>
</evidence>
<protein>
    <submittedName>
        <fullName evidence="1">Uncharacterized protein</fullName>
    </submittedName>
</protein>
<sequence length="93" mass="10292">MPAGSSPFHLLFTVTTAPFLQVNLNLANEFHIRNTISYCHTLPVGLPGSSATAGSLARCTLLNRHRRFSQETPHTQPFHLLFTVTTAPFNKET</sequence>
<keyword evidence="2" id="KW-1185">Reference proteome</keyword>
<dbReference type="Proteomes" id="UP000284706">
    <property type="component" value="Unassembled WGS sequence"/>
</dbReference>
<reference evidence="1 2" key="1">
    <citation type="journal article" date="2018" name="Evol. Lett.">
        <title>Horizontal gene cluster transfer increased hallucinogenic mushroom diversity.</title>
        <authorList>
            <person name="Reynolds H.T."/>
            <person name="Vijayakumar V."/>
            <person name="Gluck-Thaler E."/>
            <person name="Korotkin H.B."/>
            <person name="Matheny P.B."/>
            <person name="Slot J.C."/>
        </authorList>
    </citation>
    <scope>NUCLEOTIDE SEQUENCE [LARGE SCALE GENOMIC DNA]</scope>
    <source>
        <strain evidence="1 2">SRW20</strain>
    </source>
</reference>